<keyword evidence="5 9" id="KW-1133">Transmembrane helix</keyword>
<feature type="transmembrane region" description="Helical" evidence="9">
    <location>
        <begin position="95"/>
        <end position="117"/>
    </location>
</feature>
<keyword evidence="10" id="KW-1185">Reference proteome</keyword>
<evidence type="ECO:0000256" key="2">
    <source>
        <dbReference type="ARBA" id="ARBA00022606"/>
    </source>
</evidence>
<feature type="transmembrane region" description="Helical" evidence="9">
    <location>
        <begin position="168"/>
        <end position="188"/>
    </location>
</feature>
<evidence type="ECO:0000256" key="9">
    <source>
        <dbReference type="RuleBase" id="RU351113"/>
    </source>
</evidence>
<feature type="transmembrane region" description="Helical" evidence="9">
    <location>
        <begin position="221"/>
        <end position="239"/>
    </location>
</feature>
<evidence type="ECO:0000256" key="4">
    <source>
        <dbReference type="ARBA" id="ARBA00022725"/>
    </source>
</evidence>
<keyword evidence="7 9" id="KW-0675">Receptor</keyword>
<feature type="transmembrane region" description="Helical" evidence="9">
    <location>
        <begin position="316"/>
        <end position="338"/>
    </location>
</feature>
<dbReference type="RefSeq" id="XP_046593022.1">
    <property type="nucleotide sequence ID" value="XM_046737066.1"/>
</dbReference>
<comment type="caution">
    <text evidence="9">Lacks conserved residue(s) required for the propagation of feature annotation.</text>
</comment>
<evidence type="ECO:0000256" key="3">
    <source>
        <dbReference type="ARBA" id="ARBA00022692"/>
    </source>
</evidence>
<accession>A0ABM3FYC6</accession>
<dbReference type="GeneID" id="124293962"/>
<keyword evidence="6 9" id="KW-0472">Membrane</keyword>
<evidence type="ECO:0000256" key="6">
    <source>
        <dbReference type="ARBA" id="ARBA00023136"/>
    </source>
</evidence>
<evidence type="ECO:0000256" key="7">
    <source>
        <dbReference type="ARBA" id="ARBA00023170"/>
    </source>
</evidence>
<dbReference type="PANTHER" id="PTHR21137:SF42">
    <property type="entry name" value="ODORANT RECEPTOR 83A"/>
    <property type="match status" value="1"/>
</dbReference>
<organism evidence="10 11">
    <name type="scientific">Neodiprion lecontei</name>
    <name type="common">Redheaded pine sawfly</name>
    <dbReference type="NCBI Taxonomy" id="441921"/>
    <lineage>
        <taxon>Eukaryota</taxon>
        <taxon>Metazoa</taxon>
        <taxon>Ecdysozoa</taxon>
        <taxon>Arthropoda</taxon>
        <taxon>Hexapoda</taxon>
        <taxon>Insecta</taxon>
        <taxon>Pterygota</taxon>
        <taxon>Neoptera</taxon>
        <taxon>Endopterygota</taxon>
        <taxon>Hymenoptera</taxon>
        <taxon>Tenthredinoidea</taxon>
        <taxon>Diprionidae</taxon>
        <taxon>Diprioninae</taxon>
        <taxon>Neodiprion</taxon>
    </lineage>
</organism>
<keyword evidence="3 9" id="KW-0812">Transmembrane</keyword>
<keyword evidence="4 9" id="KW-0552">Olfaction</keyword>
<feature type="transmembrane region" description="Helical" evidence="9">
    <location>
        <begin position="62"/>
        <end position="83"/>
    </location>
</feature>
<gene>
    <name evidence="11" type="primary">LOC124293962</name>
</gene>
<proteinExistence type="inferred from homology"/>
<protein>
    <recommendedName>
        <fullName evidence="9">Odorant receptor</fullName>
    </recommendedName>
</protein>
<feature type="transmembrane region" description="Helical" evidence="9">
    <location>
        <begin position="245"/>
        <end position="266"/>
    </location>
</feature>
<comment type="subcellular location">
    <subcellularLocation>
        <location evidence="9">Cell membrane</location>
        <topology evidence="9">Multi-pass membrane protein</topology>
    </subcellularLocation>
    <subcellularLocation>
        <location evidence="1">Membrane</location>
        <topology evidence="1">Multi-pass membrane protein</topology>
    </subcellularLocation>
</comment>
<evidence type="ECO:0000313" key="11">
    <source>
        <dbReference type="RefSeq" id="XP_046593022.1"/>
    </source>
</evidence>
<comment type="similarity">
    <text evidence="9">Belongs to the insect chemoreceptor superfamily. Heteromeric odorant receptor channel (TC 1.A.69) family.</text>
</comment>
<sequence>MKAFTGTEEFNAGGRCDIRNAMEAGRKRAEKLDVPFGRYFDHTKRLLKLFRMWELDANSSKWQSMLIVSSTAVFLTCNFMLGFSEMMKLRIAPDLATAVSCASTLWLHLIGFVKWIYLAWRVRDVMQLVGLLEDCYHLSLGNNETDEDYSQLRKEMNAARKISVRFSYVWVIGVTYGIIHWCLNPLFFKWKLSRVDVSLAMRDRTLPYESWSPWDLNRVEVYGYVYLIQVLGGLASSIGSVAYDIMFLTLVIMICAQLGYLNYALVHKPHSYPTMTSSEKKKLTCVLLRNKLVRSKNHHDAILAFLAGLQKVTSPVMFVQCIGTIGILCLVSFEVMTMKLKGDVANVTKIWSMVEYISSCFAQLFFFCYYADHMTTLGLKISDSTYSSGWESVTDDEKNSASDRKSIGFIVREIMVRAQRHVQLTGGPFYVLSLRTYRAVVGAAFSYSAVLREVDAE</sequence>
<dbReference type="Pfam" id="PF02949">
    <property type="entry name" value="7tm_6"/>
    <property type="match status" value="1"/>
</dbReference>
<reference evidence="11" key="1">
    <citation type="submission" date="2025-08" db="UniProtKB">
        <authorList>
            <consortium name="RefSeq"/>
        </authorList>
    </citation>
    <scope>IDENTIFICATION</scope>
    <source>
        <tissue evidence="11">Thorax and Abdomen</tissue>
    </source>
</reference>
<dbReference type="Proteomes" id="UP000829291">
    <property type="component" value="Chromosome 1"/>
</dbReference>
<dbReference type="InterPro" id="IPR004117">
    <property type="entry name" value="7tm6_olfct_rcpt"/>
</dbReference>
<evidence type="ECO:0000313" key="10">
    <source>
        <dbReference type="Proteomes" id="UP000829291"/>
    </source>
</evidence>
<keyword evidence="2 9" id="KW-0716">Sensory transduction</keyword>
<evidence type="ECO:0000256" key="1">
    <source>
        <dbReference type="ARBA" id="ARBA00004141"/>
    </source>
</evidence>
<evidence type="ECO:0000256" key="5">
    <source>
        <dbReference type="ARBA" id="ARBA00022989"/>
    </source>
</evidence>
<name>A0ABM3FYC6_NEOLC</name>
<dbReference type="PANTHER" id="PTHR21137">
    <property type="entry name" value="ODORANT RECEPTOR"/>
    <property type="match status" value="1"/>
</dbReference>
<evidence type="ECO:0000256" key="8">
    <source>
        <dbReference type="ARBA" id="ARBA00023224"/>
    </source>
</evidence>
<keyword evidence="8 9" id="KW-0807">Transducer</keyword>